<keyword evidence="3" id="KW-0411">Iron-sulfur</keyword>
<organism evidence="4 5">
    <name type="scientific">candidate division TA06 bacterium DG_26</name>
    <dbReference type="NCBI Taxonomy" id="1703771"/>
    <lineage>
        <taxon>Bacteria</taxon>
        <taxon>Bacteria division TA06</taxon>
    </lineage>
</organism>
<dbReference type="SFLD" id="SFLDS00029">
    <property type="entry name" value="Radical_SAM"/>
    <property type="match status" value="1"/>
</dbReference>
<dbReference type="PANTHER" id="PTHR43432:SF3">
    <property type="entry name" value="SLR0285 PROTEIN"/>
    <property type="match status" value="1"/>
</dbReference>
<dbReference type="GO" id="GO:0046872">
    <property type="term" value="F:metal ion binding"/>
    <property type="evidence" value="ECO:0007669"/>
    <property type="project" value="UniProtKB-KW"/>
</dbReference>
<evidence type="ECO:0000256" key="1">
    <source>
        <dbReference type="ARBA" id="ARBA00022723"/>
    </source>
</evidence>
<evidence type="ECO:0008006" key="6">
    <source>
        <dbReference type="Google" id="ProtNLM"/>
    </source>
</evidence>
<proteinExistence type="predicted"/>
<dbReference type="GO" id="GO:0051536">
    <property type="term" value="F:iron-sulfur cluster binding"/>
    <property type="evidence" value="ECO:0007669"/>
    <property type="project" value="UniProtKB-KW"/>
</dbReference>
<dbReference type="InterPro" id="IPR007197">
    <property type="entry name" value="rSAM"/>
</dbReference>
<evidence type="ECO:0000256" key="2">
    <source>
        <dbReference type="ARBA" id="ARBA00023004"/>
    </source>
</evidence>
<dbReference type="Gene3D" id="3.80.30.30">
    <property type="match status" value="1"/>
</dbReference>
<dbReference type="SFLD" id="SFLDG01084">
    <property type="entry name" value="Uncharacterised_Radical_SAM_Su"/>
    <property type="match status" value="1"/>
</dbReference>
<keyword evidence="1" id="KW-0479">Metal-binding</keyword>
<comment type="caution">
    <text evidence="4">The sequence shown here is derived from an EMBL/GenBank/DDBJ whole genome shotgun (WGS) entry which is preliminary data.</text>
</comment>
<sequence>MPTSAHSMERVVRVHPSKTFHVLPDPVPHIIVDSNKQLHGWYSGKRECTAERLLVNPYNGCGNDCFCCYAKALPGYFQLFRKEGIITVFRDFGTSVSRQLDSLRVASCGYLSPVTDPFQSIDRTYRLSEKITRAFIERNVPIEFVTKSKVPDPVLDLMVQQSHSFCQFSFFTHREDMRLAFMKGGATCEQLFSEISRCRKRGLWVVCRIDPIIPKLTDARTDLEYLVRRAHDAGARHIVASVMDVPIRLRSEIWKHLENFGDGLVYDLQNLYSEKIDSTLHAKIEYRKRIFDWLRNCCDKLGMGFALCMEYELVDGVPRGLNKEFMNTVNCEGIDVPIYIRHGETERSLSQVQTVMAAA</sequence>
<accession>A0A0S7WIU3</accession>
<keyword evidence="2" id="KW-0408">Iron</keyword>
<dbReference type="AlphaFoldDB" id="A0A0S7WIU3"/>
<evidence type="ECO:0000313" key="5">
    <source>
        <dbReference type="Proteomes" id="UP000051124"/>
    </source>
</evidence>
<gene>
    <name evidence="4" type="ORF">AMJ40_03960</name>
</gene>
<dbReference type="EMBL" id="LIZT01000031">
    <property type="protein sequence ID" value="KPJ50100.1"/>
    <property type="molecule type" value="Genomic_DNA"/>
</dbReference>
<name>A0A0S7WIU3_UNCT6</name>
<evidence type="ECO:0000313" key="4">
    <source>
        <dbReference type="EMBL" id="KPJ50100.1"/>
    </source>
</evidence>
<dbReference type="GO" id="GO:0003824">
    <property type="term" value="F:catalytic activity"/>
    <property type="evidence" value="ECO:0007669"/>
    <property type="project" value="InterPro"/>
</dbReference>
<dbReference type="PANTHER" id="PTHR43432">
    <property type="entry name" value="SLR0285 PROTEIN"/>
    <property type="match status" value="1"/>
</dbReference>
<reference evidence="4 5" key="1">
    <citation type="journal article" date="2015" name="Microbiome">
        <title>Genomic resolution of linkages in carbon, nitrogen, and sulfur cycling among widespread estuary sediment bacteria.</title>
        <authorList>
            <person name="Baker B.J."/>
            <person name="Lazar C.S."/>
            <person name="Teske A.P."/>
            <person name="Dick G.J."/>
        </authorList>
    </citation>
    <scope>NUCLEOTIDE SEQUENCE [LARGE SCALE GENOMIC DNA]</scope>
    <source>
        <strain evidence="4">DG_26</strain>
    </source>
</reference>
<dbReference type="InterPro" id="IPR040086">
    <property type="entry name" value="MJ0683-like"/>
</dbReference>
<evidence type="ECO:0000256" key="3">
    <source>
        <dbReference type="ARBA" id="ARBA00023014"/>
    </source>
</evidence>
<protein>
    <recommendedName>
        <fullName evidence="6">Elp3/MiaA/NifB-like radical SAM core domain-containing protein</fullName>
    </recommendedName>
</protein>
<dbReference type="Proteomes" id="UP000051124">
    <property type="component" value="Unassembled WGS sequence"/>
</dbReference>